<evidence type="ECO:0000313" key="2">
    <source>
        <dbReference type="Proteomes" id="UP001160148"/>
    </source>
</evidence>
<dbReference type="Proteomes" id="UP001160148">
    <property type="component" value="Unassembled WGS sequence"/>
</dbReference>
<sequence length="111" mass="12587">MFELAYHSTEKRNKTNHIDCTDIVELNISAREISQDERSPDKMTSNDTVNVSTIANLMQKQCKATLYTNCLLKQLLQPINPTVQPASLKDVVEMENKLNGLAFNEKSLKTM</sequence>
<comment type="caution">
    <text evidence="1">The sequence shown here is derived from an EMBL/GenBank/DDBJ whole genome shotgun (WGS) entry which is preliminary data.</text>
</comment>
<reference evidence="1 2" key="1">
    <citation type="submission" date="2023-01" db="EMBL/GenBank/DDBJ databases">
        <authorList>
            <person name="Whitehead M."/>
        </authorList>
    </citation>
    <scope>NUCLEOTIDE SEQUENCE [LARGE SCALE GENOMIC DNA]</scope>
</reference>
<dbReference type="EMBL" id="CARXXK010000002">
    <property type="protein sequence ID" value="CAI6353158.1"/>
    <property type="molecule type" value="Genomic_DNA"/>
</dbReference>
<name>A0AAV0WBW2_9HEMI</name>
<keyword evidence="2" id="KW-1185">Reference proteome</keyword>
<gene>
    <name evidence="1" type="ORF">MEUPH1_LOCUS9309</name>
</gene>
<proteinExistence type="predicted"/>
<organism evidence="1 2">
    <name type="scientific">Macrosiphum euphorbiae</name>
    <name type="common">potato aphid</name>
    <dbReference type="NCBI Taxonomy" id="13131"/>
    <lineage>
        <taxon>Eukaryota</taxon>
        <taxon>Metazoa</taxon>
        <taxon>Ecdysozoa</taxon>
        <taxon>Arthropoda</taxon>
        <taxon>Hexapoda</taxon>
        <taxon>Insecta</taxon>
        <taxon>Pterygota</taxon>
        <taxon>Neoptera</taxon>
        <taxon>Paraneoptera</taxon>
        <taxon>Hemiptera</taxon>
        <taxon>Sternorrhyncha</taxon>
        <taxon>Aphidomorpha</taxon>
        <taxon>Aphidoidea</taxon>
        <taxon>Aphididae</taxon>
        <taxon>Macrosiphini</taxon>
        <taxon>Macrosiphum</taxon>
    </lineage>
</organism>
<dbReference type="AlphaFoldDB" id="A0AAV0WBW2"/>
<evidence type="ECO:0000313" key="1">
    <source>
        <dbReference type="EMBL" id="CAI6353158.1"/>
    </source>
</evidence>
<accession>A0AAV0WBW2</accession>
<protein>
    <submittedName>
        <fullName evidence="1">Uncharacterized protein</fullName>
    </submittedName>
</protein>